<proteinExistence type="inferred from homology"/>
<dbReference type="PROSITE" id="PS51257">
    <property type="entry name" value="PROKAR_LIPOPROTEIN"/>
    <property type="match status" value="1"/>
</dbReference>
<dbReference type="Gene3D" id="3.20.20.80">
    <property type="entry name" value="Glycosidases"/>
    <property type="match status" value="1"/>
</dbReference>
<comment type="catalytic activity">
    <reaction evidence="1">
        <text>Hydrolysis of terminal non-reducing N-acetyl-D-hexosamine residues in N-acetyl-beta-D-hexosaminides.</text>
        <dbReference type="EC" id="3.2.1.52"/>
    </reaction>
</comment>
<dbReference type="InterPro" id="IPR025705">
    <property type="entry name" value="Beta_hexosaminidase_sua/sub"/>
</dbReference>
<evidence type="ECO:0000259" key="11">
    <source>
        <dbReference type="Pfam" id="PF02838"/>
    </source>
</evidence>
<accession>A0A485AWZ8</accession>
<dbReference type="GO" id="GO:0030203">
    <property type="term" value="P:glycosaminoglycan metabolic process"/>
    <property type="evidence" value="ECO:0007669"/>
    <property type="project" value="TreeGrafter"/>
</dbReference>
<dbReference type="GO" id="GO:0004563">
    <property type="term" value="F:beta-N-acetylhexosaminidase activity"/>
    <property type="evidence" value="ECO:0007669"/>
    <property type="project" value="UniProtKB-EC"/>
</dbReference>
<comment type="similarity">
    <text evidence="2">Belongs to the glycosyl hydrolase 20 family.</text>
</comment>
<dbReference type="GO" id="GO:0016020">
    <property type="term" value="C:membrane"/>
    <property type="evidence" value="ECO:0007669"/>
    <property type="project" value="TreeGrafter"/>
</dbReference>
<dbReference type="PANTHER" id="PTHR22600:SF57">
    <property type="entry name" value="BETA-N-ACETYLHEXOSAMINIDASE"/>
    <property type="match status" value="1"/>
</dbReference>
<dbReference type="InterPro" id="IPR017853">
    <property type="entry name" value="GH"/>
</dbReference>
<name>A0A485AWZ8_RAOTE</name>
<dbReference type="EMBL" id="CAADJG010000002">
    <property type="protein sequence ID" value="VFS65211.1"/>
    <property type="molecule type" value="Genomic_DNA"/>
</dbReference>
<evidence type="ECO:0000256" key="7">
    <source>
        <dbReference type="ARBA" id="ARBA00033000"/>
    </source>
</evidence>
<evidence type="ECO:0000256" key="5">
    <source>
        <dbReference type="ARBA" id="ARBA00023295"/>
    </source>
</evidence>
<dbReference type="SUPFAM" id="SSF51445">
    <property type="entry name" value="(Trans)glycosidases"/>
    <property type="match status" value="1"/>
</dbReference>
<evidence type="ECO:0000256" key="8">
    <source>
        <dbReference type="PIRSR" id="PIRSR625705-1"/>
    </source>
</evidence>
<evidence type="ECO:0000259" key="10">
    <source>
        <dbReference type="Pfam" id="PF00728"/>
    </source>
</evidence>
<evidence type="ECO:0000313" key="13">
    <source>
        <dbReference type="Proteomes" id="UP000332594"/>
    </source>
</evidence>
<feature type="domain" description="Beta-hexosaminidase bacterial type N-terminal" evidence="11">
    <location>
        <begin position="29"/>
        <end position="159"/>
    </location>
</feature>
<feature type="chain" id="PRO_5019835250" description="beta-N-acetylhexosaminidase" evidence="9">
    <location>
        <begin position="23"/>
        <end position="420"/>
    </location>
</feature>
<reference evidence="12 13" key="1">
    <citation type="submission" date="2019-03" db="EMBL/GenBank/DDBJ databases">
        <authorList>
            <consortium name="Pathogen Informatics"/>
        </authorList>
    </citation>
    <scope>NUCLEOTIDE SEQUENCE [LARGE SCALE GENOMIC DNA]</scope>
    <source>
        <strain evidence="12 13">NCTC13038</strain>
    </source>
</reference>
<evidence type="ECO:0000256" key="4">
    <source>
        <dbReference type="ARBA" id="ARBA00022801"/>
    </source>
</evidence>
<evidence type="ECO:0000256" key="6">
    <source>
        <dbReference type="ARBA" id="ARBA00030512"/>
    </source>
</evidence>
<dbReference type="PANTHER" id="PTHR22600">
    <property type="entry name" value="BETA-HEXOSAMINIDASE"/>
    <property type="match status" value="1"/>
</dbReference>
<dbReference type="Gene3D" id="3.30.379.10">
    <property type="entry name" value="Chitobiase/beta-hexosaminidase domain 2-like"/>
    <property type="match status" value="1"/>
</dbReference>
<protein>
    <recommendedName>
        <fullName evidence="3">beta-N-acetylhexosaminidase</fullName>
        <ecNumber evidence="3">3.2.1.52</ecNumber>
    </recommendedName>
    <alternativeName>
        <fullName evidence="6">Beta-N-acetylhexosaminidase</fullName>
    </alternativeName>
    <alternativeName>
        <fullName evidence="7">N-acetyl-beta-glucosaminidase</fullName>
    </alternativeName>
</protein>
<sequence length="420" mass="46028">MLNTLRYGVLTSGLILSGLACAAPAGDLPLMPWPAHVERPQAQGALVLNNQLTLNVSGDDLGDAASRWRERIARQTGWTLQPQLAPAKAPTINVVIAKKVPAIPRPDSDESYQLKVSAEGVTLRANTRFGALRGMETLLQLIQNGAENTAIPYVTIDDAPRFPWRGLLLDSARHFMPLDAIKRQIDGMAAAKLNVFHWHLTDDQGWRFASTRYPKLQQQASDGLFYTQAQMKEIVRYATDRGIRVVPEIDMPGHASAIAVAYPELMSAPGPYQMERHWGVLKPVLDPTKEATYAFAEAMIGELAAIFPDPYLHIGGDEVDDSQWQANPAIQKFMRGKGLADSHALQAYFNRRLETILEKVPSPDGGLGRNLSPRSAEKHFDPVVAGAGRAGGGGEARLSRDPLYRILSRSAAVHRLSLPQ</sequence>
<dbReference type="Pfam" id="PF00728">
    <property type="entry name" value="Glyco_hydro_20"/>
    <property type="match status" value="1"/>
</dbReference>
<evidence type="ECO:0000256" key="9">
    <source>
        <dbReference type="SAM" id="SignalP"/>
    </source>
</evidence>
<evidence type="ECO:0000256" key="1">
    <source>
        <dbReference type="ARBA" id="ARBA00001231"/>
    </source>
</evidence>
<keyword evidence="9" id="KW-0732">Signal</keyword>
<gene>
    <name evidence="12" type="primary">exo I</name>
    <name evidence="12" type="ORF">NCTC13038_00343</name>
</gene>
<dbReference type="PRINTS" id="PR00738">
    <property type="entry name" value="GLHYDRLASE20"/>
</dbReference>
<feature type="domain" description="Glycoside hydrolase family 20 catalytic" evidence="10">
    <location>
        <begin position="162"/>
        <end position="359"/>
    </location>
</feature>
<organism evidence="12 13">
    <name type="scientific">Raoultella terrigena</name>
    <name type="common">Klebsiella terrigena</name>
    <dbReference type="NCBI Taxonomy" id="577"/>
    <lineage>
        <taxon>Bacteria</taxon>
        <taxon>Pseudomonadati</taxon>
        <taxon>Pseudomonadota</taxon>
        <taxon>Gammaproteobacteria</taxon>
        <taxon>Enterobacterales</taxon>
        <taxon>Enterobacteriaceae</taxon>
        <taxon>Klebsiella/Raoultella group</taxon>
        <taxon>Raoultella</taxon>
    </lineage>
</organism>
<dbReference type="EC" id="3.2.1.52" evidence="3"/>
<dbReference type="AlphaFoldDB" id="A0A485AWZ8"/>
<dbReference type="GO" id="GO:0005975">
    <property type="term" value="P:carbohydrate metabolic process"/>
    <property type="evidence" value="ECO:0007669"/>
    <property type="project" value="InterPro"/>
</dbReference>
<dbReference type="InterPro" id="IPR015882">
    <property type="entry name" value="HEX_bac_N"/>
</dbReference>
<evidence type="ECO:0000256" key="2">
    <source>
        <dbReference type="ARBA" id="ARBA00006285"/>
    </source>
</evidence>
<feature type="signal peptide" evidence="9">
    <location>
        <begin position="1"/>
        <end position="22"/>
    </location>
</feature>
<feature type="active site" description="Proton donor" evidence="8">
    <location>
        <position position="318"/>
    </location>
</feature>
<keyword evidence="5 12" id="KW-0326">Glycosidase</keyword>
<dbReference type="Proteomes" id="UP000332594">
    <property type="component" value="Unassembled WGS sequence"/>
</dbReference>
<evidence type="ECO:0000256" key="3">
    <source>
        <dbReference type="ARBA" id="ARBA00012663"/>
    </source>
</evidence>
<evidence type="ECO:0000313" key="12">
    <source>
        <dbReference type="EMBL" id="VFS65211.1"/>
    </source>
</evidence>
<keyword evidence="4 12" id="KW-0378">Hydrolase</keyword>
<dbReference type="Pfam" id="PF02838">
    <property type="entry name" value="Glyco_hydro_20b"/>
    <property type="match status" value="1"/>
</dbReference>
<dbReference type="SUPFAM" id="SSF55545">
    <property type="entry name" value="beta-N-acetylhexosaminidase-like domain"/>
    <property type="match status" value="1"/>
</dbReference>
<dbReference type="InterPro" id="IPR029018">
    <property type="entry name" value="Hex-like_dom2"/>
</dbReference>
<dbReference type="InterPro" id="IPR015883">
    <property type="entry name" value="Glyco_hydro_20_cat"/>
</dbReference>